<comment type="caution">
    <text evidence="1">The sequence shown here is derived from an EMBL/GenBank/DDBJ whole genome shotgun (WGS) entry which is preliminary data.</text>
</comment>
<gene>
    <name evidence="1" type="ORF">C2G38_2188899</name>
</gene>
<keyword evidence="2" id="KW-1185">Reference proteome</keyword>
<name>A0A397V7B9_9GLOM</name>
<dbReference type="OrthoDB" id="2442735at2759"/>
<organism evidence="1 2">
    <name type="scientific">Gigaspora rosea</name>
    <dbReference type="NCBI Taxonomy" id="44941"/>
    <lineage>
        <taxon>Eukaryota</taxon>
        <taxon>Fungi</taxon>
        <taxon>Fungi incertae sedis</taxon>
        <taxon>Mucoromycota</taxon>
        <taxon>Glomeromycotina</taxon>
        <taxon>Glomeromycetes</taxon>
        <taxon>Diversisporales</taxon>
        <taxon>Gigasporaceae</taxon>
        <taxon>Gigaspora</taxon>
    </lineage>
</organism>
<accession>A0A397V7B9</accession>
<evidence type="ECO:0000313" key="1">
    <source>
        <dbReference type="EMBL" id="RIB16819.1"/>
    </source>
</evidence>
<dbReference type="Proteomes" id="UP000266673">
    <property type="component" value="Unassembled WGS sequence"/>
</dbReference>
<reference evidence="1 2" key="1">
    <citation type="submission" date="2018-06" db="EMBL/GenBank/DDBJ databases">
        <title>Comparative genomics reveals the genomic features of Rhizophagus irregularis, R. cerebriforme, R. diaphanum and Gigaspora rosea, and their symbiotic lifestyle signature.</title>
        <authorList>
            <person name="Morin E."/>
            <person name="San Clemente H."/>
            <person name="Chen E.C.H."/>
            <person name="De La Providencia I."/>
            <person name="Hainaut M."/>
            <person name="Kuo A."/>
            <person name="Kohler A."/>
            <person name="Murat C."/>
            <person name="Tang N."/>
            <person name="Roy S."/>
            <person name="Loubradou J."/>
            <person name="Henrissat B."/>
            <person name="Grigoriev I.V."/>
            <person name="Corradi N."/>
            <person name="Roux C."/>
            <person name="Martin F.M."/>
        </authorList>
    </citation>
    <scope>NUCLEOTIDE SEQUENCE [LARGE SCALE GENOMIC DNA]</scope>
    <source>
        <strain evidence="1 2">DAOM 194757</strain>
    </source>
</reference>
<dbReference type="AlphaFoldDB" id="A0A397V7B9"/>
<sequence>MLPGSNCFEACLKNWQMPCIVPCSAEFKAIDEESINIPENAFKIDKYTSVETGNVKLSNSFLPFIYLPSNTLLDICISIIDKETYLENKDLLEEIDFPSEDVNIK</sequence>
<dbReference type="EMBL" id="QKWP01000648">
    <property type="protein sequence ID" value="RIB16819.1"/>
    <property type="molecule type" value="Genomic_DNA"/>
</dbReference>
<protein>
    <submittedName>
        <fullName evidence="1">Uncharacterized protein</fullName>
    </submittedName>
</protein>
<proteinExistence type="predicted"/>
<evidence type="ECO:0000313" key="2">
    <source>
        <dbReference type="Proteomes" id="UP000266673"/>
    </source>
</evidence>